<organism evidence="2 3">
    <name type="scientific">Prauserella flavalba</name>
    <dbReference type="NCBI Taxonomy" id="1477506"/>
    <lineage>
        <taxon>Bacteria</taxon>
        <taxon>Bacillati</taxon>
        <taxon>Actinomycetota</taxon>
        <taxon>Actinomycetes</taxon>
        <taxon>Pseudonocardiales</taxon>
        <taxon>Pseudonocardiaceae</taxon>
        <taxon>Prauserella</taxon>
    </lineage>
</organism>
<reference evidence="2 3" key="1">
    <citation type="submission" date="2016-07" db="EMBL/GenBank/DDBJ databases">
        <title>Draft genome sequence of Prauserella sp. YIM 121212, isolated from alkaline soil.</title>
        <authorList>
            <person name="Ruckert C."/>
            <person name="Albersmeier A."/>
            <person name="Jiang C.-L."/>
            <person name="Jiang Y."/>
            <person name="Kalinowski J."/>
            <person name="Schneider O."/>
            <person name="Winkler A."/>
            <person name="Zotchev S.B."/>
        </authorList>
    </citation>
    <scope>NUCLEOTIDE SEQUENCE [LARGE SCALE GENOMIC DNA]</scope>
    <source>
        <strain evidence="2 3">YIM 121212</strain>
    </source>
</reference>
<feature type="domain" description="DUF5047" evidence="1">
    <location>
        <begin position="44"/>
        <end position="165"/>
    </location>
</feature>
<dbReference type="EMBL" id="MASU01000028">
    <property type="protein sequence ID" value="PXY17343.1"/>
    <property type="molecule type" value="Genomic_DNA"/>
</dbReference>
<dbReference type="AlphaFoldDB" id="A0A318LXJ6"/>
<dbReference type="Pfam" id="PF16466">
    <property type="entry name" value="DUF5047"/>
    <property type="match status" value="1"/>
</dbReference>
<sequence length="373" mass="40288">MRPVTDRFLTTIRGSHAMCARVRVCAPGQTGVNPNGIEIPIITGDVRLDATAEIRGSVEMTTEYEWPADATGLLTPYGNELFVERGIVYGDGVREWVSQGYYRLETPSQEEAPDGVIRLTARDRMAGIVDARPLAPQEFGPGTSVAAIFDHLVGEVYPGAVVLFDFDAATTTFPGSHILEDSRYGFLKDIADSLGKIMYWDYAGRLRVETAPNPAQPVFAVNHGRGGVVAKLSRELSREGVYNAVVATGEQAGENPPVRGVAFDLNPDSPTYWHGPFGKVPRFYSSTFLTTDAQCQAAANAMLMRAIGLPYSVDFSMVPNVALEPLDPIAVSYSDRTAPETHVIETLTIPLDAEAVMTGTTREKVGGDDDALG</sequence>
<comment type="caution">
    <text evidence="2">The sequence shown here is derived from an EMBL/GenBank/DDBJ whole genome shotgun (WGS) entry which is preliminary data.</text>
</comment>
<proteinExistence type="predicted"/>
<dbReference type="Proteomes" id="UP000247892">
    <property type="component" value="Unassembled WGS sequence"/>
</dbReference>
<dbReference type="InterPro" id="IPR032490">
    <property type="entry name" value="DUF5047"/>
</dbReference>
<keyword evidence="3" id="KW-1185">Reference proteome</keyword>
<evidence type="ECO:0000313" key="2">
    <source>
        <dbReference type="EMBL" id="PXY17343.1"/>
    </source>
</evidence>
<protein>
    <submittedName>
        <fullName evidence="2">DUF5047 domain-containing protein</fullName>
    </submittedName>
</protein>
<name>A0A318LXJ6_9PSEU</name>
<dbReference type="RefSeq" id="WP_110344019.1">
    <property type="nucleotide sequence ID" value="NZ_MASU01000028.1"/>
</dbReference>
<accession>A0A318LXJ6</accession>
<dbReference type="OrthoDB" id="4320040at2"/>
<gene>
    <name evidence="2" type="ORF">BA062_37675</name>
</gene>
<evidence type="ECO:0000313" key="3">
    <source>
        <dbReference type="Proteomes" id="UP000247892"/>
    </source>
</evidence>
<evidence type="ECO:0000259" key="1">
    <source>
        <dbReference type="Pfam" id="PF16466"/>
    </source>
</evidence>